<name>A0A6J7L766_9ZZZZ</name>
<accession>A0A6J7L766</accession>
<sequence length="428" mass="47319">MSDRTLTVLLAAESAYGPTNNCIGIGAELVRMGHRVVFAAEESWAGKIEPLGIEENLVSMAPAPEEEAAAGQVWIDFIRDTAPEFRKPTIEQIATFTEPVWRQLLDAAVYAEPQFAAIVDAVQPDVIVQDNVSAFPALRSAGRPFVRLVSCQPLEMNGPMVPPALSGLPARDSAQWQGWRDEYARVCRGVWNDYNTFSRDSGAPALADLEFMYEGDENIYIYPEVADYIDQRPLGATWHRVQSSVRSTEQPIDVPAHILEGEGSLVYLSLGSLGGADLDLMQRLTGFLADSPHRFIVSKGPRADEYELPDNMWGAGMVPQTTLLEKVDLVITHGGNNTTCESFHFGKPMIVLPLFWDQYDNAQRVDELGFGRRLDTYRVEGPELRATLDGLLANMQLRARMAENGRAIRAENGVRREADIIAALGLRT</sequence>
<evidence type="ECO:0000259" key="1">
    <source>
        <dbReference type="Pfam" id="PF06722"/>
    </source>
</evidence>
<dbReference type="EMBL" id="CAFBNF010000302">
    <property type="protein sequence ID" value="CAB4961544.1"/>
    <property type="molecule type" value="Genomic_DNA"/>
</dbReference>
<dbReference type="Pfam" id="PF06722">
    <property type="entry name" value="EryCIII-like_C"/>
    <property type="match status" value="1"/>
</dbReference>
<feature type="domain" description="Erythromycin biosynthesis protein CIII-like C-terminal" evidence="1">
    <location>
        <begin position="299"/>
        <end position="402"/>
    </location>
</feature>
<dbReference type="AlphaFoldDB" id="A0A6J7L766"/>
<dbReference type="InterPro" id="IPR010610">
    <property type="entry name" value="EryCIII-like_C"/>
</dbReference>
<dbReference type="PANTHER" id="PTHR48050:SF13">
    <property type="entry name" value="STEROL 3-BETA-GLUCOSYLTRANSFERASE UGT80A2"/>
    <property type="match status" value="1"/>
</dbReference>
<dbReference type="PANTHER" id="PTHR48050">
    <property type="entry name" value="STEROL 3-BETA-GLUCOSYLTRANSFERASE"/>
    <property type="match status" value="1"/>
</dbReference>
<dbReference type="InterPro" id="IPR002213">
    <property type="entry name" value="UDP_glucos_trans"/>
</dbReference>
<dbReference type="Gene3D" id="3.40.50.2000">
    <property type="entry name" value="Glycogen Phosphorylase B"/>
    <property type="match status" value="2"/>
</dbReference>
<gene>
    <name evidence="2" type="ORF">UFOPK3773_02024</name>
</gene>
<dbReference type="GO" id="GO:0016758">
    <property type="term" value="F:hexosyltransferase activity"/>
    <property type="evidence" value="ECO:0007669"/>
    <property type="project" value="UniProtKB-ARBA"/>
</dbReference>
<dbReference type="SUPFAM" id="SSF53756">
    <property type="entry name" value="UDP-Glycosyltransferase/glycogen phosphorylase"/>
    <property type="match status" value="1"/>
</dbReference>
<dbReference type="InterPro" id="IPR050426">
    <property type="entry name" value="Glycosyltransferase_28"/>
</dbReference>
<dbReference type="CDD" id="cd03784">
    <property type="entry name" value="GT1_Gtf-like"/>
    <property type="match status" value="1"/>
</dbReference>
<protein>
    <submittedName>
        <fullName evidence="2">Unannotated protein</fullName>
    </submittedName>
</protein>
<reference evidence="2" key="1">
    <citation type="submission" date="2020-05" db="EMBL/GenBank/DDBJ databases">
        <authorList>
            <person name="Chiriac C."/>
            <person name="Salcher M."/>
            <person name="Ghai R."/>
            <person name="Kavagutti S V."/>
        </authorList>
    </citation>
    <scope>NUCLEOTIDE SEQUENCE</scope>
</reference>
<organism evidence="2">
    <name type="scientific">freshwater metagenome</name>
    <dbReference type="NCBI Taxonomy" id="449393"/>
    <lineage>
        <taxon>unclassified sequences</taxon>
        <taxon>metagenomes</taxon>
        <taxon>ecological metagenomes</taxon>
    </lineage>
</organism>
<dbReference type="GO" id="GO:0008194">
    <property type="term" value="F:UDP-glycosyltransferase activity"/>
    <property type="evidence" value="ECO:0007669"/>
    <property type="project" value="InterPro"/>
</dbReference>
<proteinExistence type="predicted"/>
<evidence type="ECO:0000313" key="2">
    <source>
        <dbReference type="EMBL" id="CAB4961544.1"/>
    </source>
</evidence>